<proteinExistence type="predicted"/>
<protein>
    <submittedName>
        <fullName evidence="2">Uncharacterized protein</fullName>
    </submittedName>
</protein>
<organism evidence="2 3">
    <name type="scientific">Loxostege sticticalis</name>
    <name type="common">Beet webworm moth</name>
    <dbReference type="NCBI Taxonomy" id="481309"/>
    <lineage>
        <taxon>Eukaryota</taxon>
        <taxon>Metazoa</taxon>
        <taxon>Ecdysozoa</taxon>
        <taxon>Arthropoda</taxon>
        <taxon>Hexapoda</taxon>
        <taxon>Insecta</taxon>
        <taxon>Pterygota</taxon>
        <taxon>Neoptera</taxon>
        <taxon>Endopterygota</taxon>
        <taxon>Lepidoptera</taxon>
        <taxon>Glossata</taxon>
        <taxon>Ditrysia</taxon>
        <taxon>Pyraloidea</taxon>
        <taxon>Crambidae</taxon>
        <taxon>Pyraustinae</taxon>
        <taxon>Loxostege</taxon>
    </lineage>
</organism>
<dbReference type="EMBL" id="JBEUOH010000003">
    <property type="protein sequence ID" value="KAL0896167.1"/>
    <property type="molecule type" value="Genomic_DNA"/>
</dbReference>
<comment type="caution">
    <text evidence="2">The sequence shown here is derived from an EMBL/GenBank/DDBJ whole genome shotgun (WGS) entry which is preliminary data.</text>
</comment>
<dbReference type="Proteomes" id="UP001549920">
    <property type="component" value="Unassembled WGS sequence"/>
</dbReference>
<gene>
    <name evidence="2" type="ORF">ABMA27_012117</name>
</gene>
<feature type="coiled-coil region" evidence="1">
    <location>
        <begin position="22"/>
        <end position="49"/>
    </location>
</feature>
<keyword evidence="3" id="KW-1185">Reference proteome</keyword>
<accession>A0ABR3IIW2</accession>
<keyword evidence="1" id="KW-0175">Coiled coil</keyword>
<evidence type="ECO:0000313" key="2">
    <source>
        <dbReference type="EMBL" id="KAL0896167.1"/>
    </source>
</evidence>
<sequence>MEPHYKANPSEFADYLQSIVKLDTLERITQSLDEELADSQRAMNEIKDLFECIPLAQNVERHGNAASANGLRQEDVAKFLDAPAPKLLMSDMPESDIEEVDIDDVITSMKGYAEELRKNFVAPEAQARAPREDMQAMDLNQYASALDQLCKRLAHMKLSKRDDTMKNLDLEGKLEQLCQDVKNFSELVELRTTVGEINRNWTSTQQNNNALHYDNIINRLLSGINEVAYLLHNKN</sequence>
<evidence type="ECO:0000256" key="1">
    <source>
        <dbReference type="SAM" id="Coils"/>
    </source>
</evidence>
<evidence type="ECO:0000313" key="3">
    <source>
        <dbReference type="Proteomes" id="UP001549920"/>
    </source>
</evidence>
<reference evidence="2 3" key="1">
    <citation type="submission" date="2024-06" db="EMBL/GenBank/DDBJ databases">
        <title>A chromosome-level genome assembly of beet webworm, Loxostege sticticalis.</title>
        <authorList>
            <person name="Zhang Y."/>
        </authorList>
    </citation>
    <scope>NUCLEOTIDE SEQUENCE [LARGE SCALE GENOMIC DNA]</scope>
    <source>
        <strain evidence="2">AQ026</strain>
        <tissue evidence="2">Whole body</tissue>
    </source>
</reference>
<name>A0ABR3IIW2_LOXSC</name>